<evidence type="ECO:0000313" key="11">
    <source>
        <dbReference type="Proteomes" id="UP000283474"/>
    </source>
</evidence>
<dbReference type="RefSeq" id="WP_128354989.1">
    <property type="nucleotide sequence ID" value="NZ_CP022987.1"/>
</dbReference>
<gene>
    <name evidence="10" type="ORF">CKA81_09205</name>
</gene>
<dbReference type="PANTHER" id="PTHR11795:SF442">
    <property type="entry name" value="ABC TRANSPORTER ATP-BINDING PROTEIN"/>
    <property type="match status" value="1"/>
</dbReference>
<dbReference type="InterPro" id="IPR043428">
    <property type="entry name" value="LivM-like"/>
</dbReference>
<dbReference type="InterPro" id="IPR001851">
    <property type="entry name" value="ABC_transp_permease"/>
</dbReference>
<evidence type="ECO:0000256" key="5">
    <source>
        <dbReference type="ARBA" id="ARBA00022970"/>
    </source>
</evidence>
<evidence type="ECO:0000256" key="6">
    <source>
        <dbReference type="ARBA" id="ARBA00022989"/>
    </source>
</evidence>
<evidence type="ECO:0000256" key="9">
    <source>
        <dbReference type="SAM" id="Phobius"/>
    </source>
</evidence>
<dbReference type="GO" id="GO:0005886">
    <property type="term" value="C:plasma membrane"/>
    <property type="evidence" value="ECO:0007669"/>
    <property type="project" value="UniProtKB-SubCell"/>
</dbReference>
<keyword evidence="6 9" id="KW-1133">Transmembrane helix</keyword>
<evidence type="ECO:0000256" key="3">
    <source>
        <dbReference type="ARBA" id="ARBA00022475"/>
    </source>
</evidence>
<feature type="transmembrane region" description="Helical" evidence="9">
    <location>
        <begin position="101"/>
        <end position="120"/>
    </location>
</feature>
<dbReference type="Pfam" id="PF02653">
    <property type="entry name" value="BPD_transp_2"/>
    <property type="match status" value="2"/>
</dbReference>
<feature type="transmembrane region" description="Helical" evidence="9">
    <location>
        <begin position="560"/>
        <end position="582"/>
    </location>
</feature>
<dbReference type="CDD" id="cd06581">
    <property type="entry name" value="TM_PBP1_LivM_like"/>
    <property type="match status" value="1"/>
</dbReference>
<feature type="transmembrane region" description="Helical" evidence="9">
    <location>
        <begin position="145"/>
        <end position="165"/>
    </location>
</feature>
<feature type="transmembrane region" description="Helical" evidence="9">
    <location>
        <begin position="66"/>
        <end position="89"/>
    </location>
</feature>
<proteinExistence type="inferred from homology"/>
<dbReference type="GO" id="GO:0006865">
    <property type="term" value="P:amino acid transport"/>
    <property type="evidence" value="ECO:0007669"/>
    <property type="project" value="UniProtKB-KW"/>
</dbReference>
<dbReference type="PANTHER" id="PTHR11795">
    <property type="entry name" value="BRANCHED-CHAIN AMINO ACID TRANSPORT SYSTEM PERMEASE PROTEIN LIVH"/>
    <property type="match status" value="1"/>
</dbReference>
<keyword evidence="2" id="KW-0813">Transport</keyword>
<dbReference type="EMBL" id="CP022987">
    <property type="protein sequence ID" value="QAA93995.1"/>
    <property type="molecule type" value="Genomic_DNA"/>
</dbReference>
<comment type="subcellular location">
    <subcellularLocation>
        <location evidence="1">Cell membrane</location>
        <topology evidence="1">Multi-pass membrane protein</topology>
    </subcellularLocation>
</comment>
<protein>
    <submittedName>
        <fullName evidence="10">ABC transporter permease</fullName>
    </submittedName>
</protein>
<feature type="transmembrane region" description="Helical" evidence="9">
    <location>
        <begin position="594"/>
        <end position="617"/>
    </location>
</feature>
<feature type="transmembrane region" description="Helical" evidence="9">
    <location>
        <begin position="6"/>
        <end position="31"/>
    </location>
</feature>
<evidence type="ECO:0000256" key="2">
    <source>
        <dbReference type="ARBA" id="ARBA00022448"/>
    </source>
</evidence>
<feature type="transmembrane region" description="Helical" evidence="9">
    <location>
        <begin position="321"/>
        <end position="340"/>
    </location>
</feature>
<dbReference type="AlphaFoldDB" id="A0A410GCI9"/>
<dbReference type="OrthoDB" id="8711548at2"/>
<evidence type="ECO:0000256" key="4">
    <source>
        <dbReference type="ARBA" id="ARBA00022692"/>
    </source>
</evidence>
<keyword evidence="7 9" id="KW-0472">Membrane</keyword>
<dbReference type="KEGG" id="pus:CKA81_09205"/>
<accession>A0A410GCI9</accession>
<evidence type="ECO:0000256" key="8">
    <source>
        <dbReference type="ARBA" id="ARBA00037998"/>
    </source>
</evidence>
<dbReference type="Proteomes" id="UP000283474">
    <property type="component" value="Chromosome"/>
</dbReference>
<name>A0A410GCI9_9BURK</name>
<comment type="similarity">
    <text evidence="8">Belongs to the binding-protein-dependent transport system permease family. LivHM subfamily.</text>
</comment>
<keyword evidence="3" id="KW-1003">Cell membrane</keyword>
<evidence type="ECO:0000256" key="1">
    <source>
        <dbReference type="ARBA" id="ARBA00004651"/>
    </source>
</evidence>
<organism evidence="10 11">
    <name type="scientific">Pollutimonas thiosulfatoxidans</name>
    <dbReference type="NCBI Taxonomy" id="2028345"/>
    <lineage>
        <taxon>Bacteria</taxon>
        <taxon>Pseudomonadati</taxon>
        <taxon>Pseudomonadota</taxon>
        <taxon>Betaproteobacteria</taxon>
        <taxon>Burkholderiales</taxon>
        <taxon>Alcaligenaceae</taxon>
        <taxon>Pollutimonas</taxon>
    </lineage>
</organism>
<dbReference type="InterPro" id="IPR052157">
    <property type="entry name" value="BCAA_transport_permease"/>
</dbReference>
<feature type="transmembrane region" description="Helical" evidence="9">
    <location>
        <begin position="231"/>
        <end position="251"/>
    </location>
</feature>
<keyword evidence="5" id="KW-0029">Amino-acid transport</keyword>
<feature type="transmembrane region" description="Helical" evidence="9">
    <location>
        <begin position="346"/>
        <end position="367"/>
    </location>
</feature>
<feature type="transmembrane region" description="Helical" evidence="9">
    <location>
        <begin position="258"/>
        <end position="275"/>
    </location>
</feature>
<keyword evidence="4 9" id="KW-0812">Transmembrane</keyword>
<feature type="transmembrane region" description="Helical" evidence="9">
    <location>
        <begin position="186"/>
        <end position="211"/>
    </location>
</feature>
<evidence type="ECO:0000313" key="10">
    <source>
        <dbReference type="EMBL" id="QAA93995.1"/>
    </source>
</evidence>
<feature type="transmembrane region" description="Helical" evidence="9">
    <location>
        <begin position="465"/>
        <end position="487"/>
    </location>
</feature>
<keyword evidence="11" id="KW-1185">Reference proteome</keyword>
<feature type="transmembrane region" description="Helical" evidence="9">
    <location>
        <begin position="404"/>
        <end position="423"/>
    </location>
</feature>
<dbReference type="GO" id="GO:0015658">
    <property type="term" value="F:branched-chain amino acid transmembrane transporter activity"/>
    <property type="evidence" value="ECO:0007669"/>
    <property type="project" value="InterPro"/>
</dbReference>
<feature type="transmembrane region" description="Helical" evidence="9">
    <location>
        <begin position="521"/>
        <end position="540"/>
    </location>
</feature>
<feature type="transmembrane region" description="Helical" evidence="9">
    <location>
        <begin position="43"/>
        <end position="60"/>
    </location>
</feature>
<reference evidence="10 11" key="1">
    <citation type="submission" date="2017-08" db="EMBL/GenBank/DDBJ databases">
        <authorList>
            <person name="Park S.-J."/>
            <person name="Kim H."/>
        </authorList>
    </citation>
    <scope>NUCLEOTIDE SEQUENCE [LARGE SCALE GENOMIC DNA]</scope>
    <source>
        <strain evidence="11">ye3</strain>
    </source>
</reference>
<sequence length="630" mass="66807">MNLTGFIVQFLNGLAEASSLFMVAAGLTLIFGVTRIVNFAHGSLYMLGIYIAYSIVQYTGGGVLGFWGSILAAALLVAALGALIEILLLRRIYHAPEMFQLLATFALVLVFNDMALWLWGPDDLLGPLAPGLEGAVPLFDRYLPLYDLVLMVLGPLVLLVLWLMLTRSRWGTLIRAATQDRDMLGALGVNQAWLFTGVFALGAGLAALGGALQLPRQPASLMLDLSLIGDAFVVVVVGGMGSIPGAYLAALIIAQLKALCIGLGIVEFAGITIAFPKLTLVVEFIFMALVLVFRPWGLCGKPLAMARGSGEQHPPLRSPTTAFHVFAVVLIAVFAILPLLSGMFPYAAVLAQDMLVAMLFAVSLHFMMGLGGMPSFGHAAYFGIGAYAAAMLFKSAGLGMMGSFVAAPVVAAIAALVFGWFCIRLTGVYLAMLTLAFAQIVWSVVYQWDDVTGGSNGIVGIWPEAWLSGTAYYYFTLAIVVLAILVVRRMAYAPFGYVLRAVRDSALRADAIGVHTKGVQWTAFIVAGTFAGLAGALYVFSKGSTSPEVITVGKSVDGLVMVLLGGIQTLFGPVVGAAIFTLMQDYFVGITEYWRALFGAVILLIVLAFPQGIAGYAGGLLATRRQHGSP</sequence>
<evidence type="ECO:0000256" key="7">
    <source>
        <dbReference type="ARBA" id="ARBA00023136"/>
    </source>
</evidence>
<feature type="transmembrane region" description="Helical" evidence="9">
    <location>
        <begin position="428"/>
        <end position="445"/>
    </location>
</feature>
<dbReference type="CDD" id="cd06582">
    <property type="entry name" value="TM_PBP1_LivH_like"/>
    <property type="match status" value="1"/>
</dbReference>